<evidence type="ECO:0000259" key="5">
    <source>
        <dbReference type="PROSITE" id="PS50931"/>
    </source>
</evidence>
<evidence type="ECO:0000256" key="1">
    <source>
        <dbReference type="ARBA" id="ARBA00009437"/>
    </source>
</evidence>
<dbReference type="GO" id="GO:0003677">
    <property type="term" value="F:DNA binding"/>
    <property type="evidence" value="ECO:0007669"/>
    <property type="project" value="UniProtKB-KW"/>
</dbReference>
<dbReference type="GO" id="GO:0003700">
    <property type="term" value="F:DNA-binding transcription factor activity"/>
    <property type="evidence" value="ECO:0007669"/>
    <property type="project" value="InterPro"/>
</dbReference>
<dbReference type="GO" id="GO:0005829">
    <property type="term" value="C:cytosol"/>
    <property type="evidence" value="ECO:0007669"/>
    <property type="project" value="TreeGrafter"/>
</dbReference>
<comment type="similarity">
    <text evidence="1">Belongs to the LysR transcriptional regulatory family.</text>
</comment>
<proteinExistence type="inferred from homology"/>
<evidence type="ECO:0000256" key="3">
    <source>
        <dbReference type="ARBA" id="ARBA00023125"/>
    </source>
</evidence>
<gene>
    <name evidence="6" type="primary">gltC_8</name>
    <name evidence="6" type="ORF">CLMAG_49740</name>
</gene>
<dbReference type="InterPro" id="IPR036390">
    <property type="entry name" value="WH_DNA-bd_sf"/>
</dbReference>
<keyword evidence="7" id="KW-1185">Reference proteome</keyword>
<dbReference type="Gene3D" id="3.40.190.290">
    <property type="match status" value="1"/>
</dbReference>
<dbReference type="Proteomes" id="UP000076603">
    <property type="component" value="Unassembled WGS sequence"/>
</dbReference>
<protein>
    <submittedName>
        <fullName evidence="6">HTH-type transcriptional regulator GltC</fullName>
    </submittedName>
</protein>
<reference evidence="6 7" key="1">
    <citation type="submission" date="2016-04" db="EMBL/GenBank/DDBJ databases">
        <title>Genome sequence of Clostridium magnum DSM 2767.</title>
        <authorList>
            <person name="Poehlein A."/>
            <person name="Uhlig R."/>
            <person name="Fischer R."/>
            <person name="Bahl H."/>
            <person name="Daniel R."/>
        </authorList>
    </citation>
    <scope>NUCLEOTIDE SEQUENCE [LARGE SCALE GENOMIC DNA]</scope>
    <source>
        <strain evidence="6 7">DSM 2767</strain>
    </source>
</reference>
<dbReference type="PROSITE" id="PS50931">
    <property type="entry name" value="HTH_LYSR"/>
    <property type="match status" value="1"/>
</dbReference>
<keyword evidence="3" id="KW-0238">DNA-binding</keyword>
<evidence type="ECO:0000256" key="4">
    <source>
        <dbReference type="ARBA" id="ARBA00023163"/>
    </source>
</evidence>
<dbReference type="Pfam" id="PF03466">
    <property type="entry name" value="LysR_substrate"/>
    <property type="match status" value="1"/>
</dbReference>
<dbReference type="PANTHER" id="PTHR30419:SF8">
    <property type="entry name" value="NITROGEN ASSIMILATION TRANSCRIPTIONAL ACTIVATOR-RELATED"/>
    <property type="match status" value="1"/>
</dbReference>
<dbReference type="PANTHER" id="PTHR30419">
    <property type="entry name" value="HTH-TYPE TRANSCRIPTIONAL REGULATOR YBHD"/>
    <property type="match status" value="1"/>
</dbReference>
<dbReference type="STRING" id="1121326.CLMAG_49740"/>
<evidence type="ECO:0000313" key="7">
    <source>
        <dbReference type="Proteomes" id="UP000076603"/>
    </source>
</evidence>
<dbReference type="AlphaFoldDB" id="A0A161WCT2"/>
<dbReference type="Pfam" id="PF00126">
    <property type="entry name" value="HTH_1"/>
    <property type="match status" value="1"/>
</dbReference>
<evidence type="ECO:0000313" key="6">
    <source>
        <dbReference type="EMBL" id="KZL89485.1"/>
    </source>
</evidence>
<comment type="caution">
    <text evidence="6">The sequence shown here is derived from an EMBL/GenBank/DDBJ whole genome shotgun (WGS) entry which is preliminary data.</text>
</comment>
<dbReference type="InterPro" id="IPR000847">
    <property type="entry name" value="LysR_HTH_N"/>
</dbReference>
<dbReference type="InterPro" id="IPR050950">
    <property type="entry name" value="HTH-type_LysR_regulators"/>
</dbReference>
<dbReference type="OrthoDB" id="1652954at2"/>
<dbReference type="FunFam" id="1.10.10.10:FF:000001">
    <property type="entry name" value="LysR family transcriptional regulator"/>
    <property type="match status" value="1"/>
</dbReference>
<dbReference type="InterPro" id="IPR036388">
    <property type="entry name" value="WH-like_DNA-bd_sf"/>
</dbReference>
<feature type="domain" description="HTH lysR-type" evidence="5">
    <location>
        <begin position="1"/>
        <end position="58"/>
    </location>
</feature>
<name>A0A161WCT2_9CLOT</name>
<organism evidence="6 7">
    <name type="scientific">Clostridium magnum DSM 2767</name>
    <dbReference type="NCBI Taxonomy" id="1121326"/>
    <lineage>
        <taxon>Bacteria</taxon>
        <taxon>Bacillati</taxon>
        <taxon>Bacillota</taxon>
        <taxon>Clostridia</taxon>
        <taxon>Eubacteriales</taxon>
        <taxon>Clostridiaceae</taxon>
        <taxon>Clostridium</taxon>
    </lineage>
</organism>
<dbReference type="InterPro" id="IPR005119">
    <property type="entry name" value="LysR_subst-bd"/>
</dbReference>
<dbReference type="SUPFAM" id="SSF46785">
    <property type="entry name" value="Winged helix' DNA-binding domain"/>
    <property type="match status" value="1"/>
</dbReference>
<dbReference type="EMBL" id="LWAE01000008">
    <property type="protein sequence ID" value="KZL89485.1"/>
    <property type="molecule type" value="Genomic_DNA"/>
</dbReference>
<dbReference type="RefSeq" id="WP_066628468.1">
    <property type="nucleotide sequence ID" value="NZ_FQXL01000020.1"/>
</dbReference>
<dbReference type="SUPFAM" id="SSF53850">
    <property type="entry name" value="Periplasmic binding protein-like II"/>
    <property type="match status" value="1"/>
</dbReference>
<dbReference type="PATRIC" id="fig|1121326.3.peg.5039"/>
<dbReference type="Gene3D" id="1.10.10.10">
    <property type="entry name" value="Winged helix-like DNA-binding domain superfamily/Winged helix DNA-binding domain"/>
    <property type="match status" value="1"/>
</dbReference>
<keyword evidence="2" id="KW-0805">Transcription regulation</keyword>
<evidence type="ECO:0000256" key="2">
    <source>
        <dbReference type="ARBA" id="ARBA00023015"/>
    </source>
</evidence>
<keyword evidence="4" id="KW-0804">Transcription</keyword>
<accession>A0A161WCT2</accession>
<dbReference type="PRINTS" id="PR00039">
    <property type="entry name" value="HTHLYSR"/>
</dbReference>
<sequence>MDIKQLKYFLQVCKHKSFSKAAKEIYITQQGLSKAISNLEEELQYPLFYNTTNGIRITPYGEYLQKQSEHIVQEFDLILEGLNKMANINEGTLTVCFSFGVLNALSPDIISRFQESYPNIELIIKTYPDSICEEVVMNEYVDLAVSIGPVNERNFNSTVIKTQYPCVLINEENPLSKKASIDFIDLRNEKLITLNEKFHFHHNFFNKCKESGFEPNISLTTSEIITVHKSSYLNEGIGVSVDFFVNDINYSNVRSIPFKDRSFLWEICLITKKDRFVSHLVKLFTNYMMAHQ</sequence>